<evidence type="ECO:0000259" key="11">
    <source>
        <dbReference type="Pfam" id="PF14703"/>
    </source>
</evidence>
<comment type="similarity">
    <text evidence="2">Belongs to the CSC1 (TC 1.A.17) family.</text>
</comment>
<dbReference type="AlphaFoldDB" id="A0AAV8PGG9"/>
<evidence type="ECO:0000256" key="6">
    <source>
        <dbReference type="ARBA" id="ARBA00023136"/>
    </source>
</evidence>
<feature type="domain" description="CSC1/OSCA1-like N-terminal transmembrane" evidence="10">
    <location>
        <begin position="5"/>
        <end position="165"/>
    </location>
</feature>
<feature type="transmembrane region" description="Helical" evidence="8">
    <location>
        <begin position="546"/>
        <end position="578"/>
    </location>
</feature>
<dbReference type="Proteomes" id="UP001222027">
    <property type="component" value="Unassembled WGS sequence"/>
</dbReference>
<evidence type="ECO:0000256" key="5">
    <source>
        <dbReference type="ARBA" id="ARBA00022989"/>
    </source>
</evidence>
<dbReference type="InterPro" id="IPR027815">
    <property type="entry name" value="CSC1/OSCA1-like_cyt"/>
</dbReference>
<dbReference type="Pfam" id="PF13967">
    <property type="entry name" value="RSN1_TM"/>
    <property type="match status" value="1"/>
</dbReference>
<protein>
    <recommendedName>
        <fullName evidence="14">CSC1-like protein RXW8</fullName>
    </recommendedName>
</protein>
<dbReference type="PANTHER" id="PTHR13018:SF99">
    <property type="entry name" value="TO DEHYDRATION PROTEIN, PUTATIVE, EXPRESSED-RELATED"/>
    <property type="match status" value="1"/>
</dbReference>
<evidence type="ECO:0000256" key="7">
    <source>
        <dbReference type="ARBA" id="ARBA00023303"/>
    </source>
</evidence>
<feature type="transmembrane region" description="Helical" evidence="8">
    <location>
        <begin position="599"/>
        <end position="620"/>
    </location>
</feature>
<keyword evidence="3" id="KW-0813">Transport</keyword>
<keyword evidence="13" id="KW-1185">Reference proteome</keyword>
<feature type="transmembrane region" description="Helical" evidence="8">
    <location>
        <begin position="6"/>
        <end position="27"/>
    </location>
</feature>
<dbReference type="Pfam" id="PF14703">
    <property type="entry name" value="PHM7_cyt"/>
    <property type="match status" value="1"/>
</dbReference>
<evidence type="ECO:0000259" key="10">
    <source>
        <dbReference type="Pfam" id="PF13967"/>
    </source>
</evidence>
<evidence type="ECO:0000313" key="12">
    <source>
        <dbReference type="EMBL" id="KAJ8486190.1"/>
    </source>
</evidence>
<dbReference type="GO" id="GO:0005227">
    <property type="term" value="F:calcium-activated cation channel activity"/>
    <property type="evidence" value="ECO:0007669"/>
    <property type="project" value="InterPro"/>
</dbReference>
<keyword evidence="4 8" id="KW-0812">Transmembrane</keyword>
<feature type="transmembrane region" description="Helical" evidence="8">
    <location>
        <begin position="626"/>
        <end position="645"/>
    </location>
</feature>
<keyword evidence="5 8" id="KW-1133">Transmembrane helix</keyword>
<dbReference type="GO" id="GO:0005886">
    <property type="term" value="C:plasma membrane"/>
    <property type="evidence" value="ECO:0007669"/>
    <property type="project" value="TreeGrafter"/>
</dbReference>
<keyword evidence="6 8" id="KW-0472">Membrane</keyword>
<feature type="domain" description="CSC1/OSCA1-like cytosolic" evidence="11">
    <location>
        <begin position="186"/>
        <end position="342"/>
    </location>
</feature>
<dbReference type="Pfam" id="PF02714">
    <property type="entry name" value="RSN1_7TM"/>
    <property type="match status" value="1"/>
</dbReference>
<dbReference type="InterPro" id="IPR003864">
    <property type="entry name" value="CSC1/OSCA1-like_7TM"/>
</dbReference>
<organism evidence="12 13">
    <name type="scientific">Ensete ventricosum</name>
    <name type="common">Abyssinian banana</name>
    <name type="synonym">Musa ensete</name>
    <dbReference type="NCBI Taxonomy" id="4639"/>
    <lineage>
        <taxon>Eukaryota</taxon>
        <taxon>Viridiplantae</taxon>
        <taxon>Streptophyta</taxon>
        <taxon>Embryophyta</taxon>
        <taxon>Tracheophyta</taxon>
        <taxon>Spermatophyta</taxon>
        <taxon>Magnoliopsida</taxon>
        <taxon>Liliopsida</taxon>
        <taxon>Zingiberales</taxon>
        <taxon>Musaceae</taxon>
        <taxon>Ensete</taxon>
    </lineage>
</organism>
<comment type="subcellular location">
    <subcellularLocation>
        <location evidence="1">Membrane</location>
        <topology evidence="1">Multi-pass membrane protein</topology>
    </subcellularLocation>
</comment>
<feature type="transmembrane region" description="Helical" evidence="8">
    <location>
        <begin position="86"/>
        <end position="110"/>
    </location>
</feature>
<evidence type="ECO:0000256" key="2">
    <source>
        <dbReference type="ARBA" id="ARBA00007779"/>
    </source>
</evidence>
<evidence type="ECO:0008006" key="14">
    <source>
        <dbReference type="Google" id="ProtNLM"/>
    </source>
</evidence>
<keyword evidence="7" id="KW-0406">Ion transport</keyword>
<evidence type="ECO:0000259" key="9">
    <source>
        <dbReference type="Pfam" id="PF02714"/>
    </source>
</evidence>
<feature type="transmembrane region" description="Helical" evidence="8">
    <location>
        <begin position="143"/>
        <end position="163"/>
    </location>
</feature>
<sequence length="715" mass="81701">MNISALLTSAGINIGFSALFLSLYSILRKQPSNVYVYFGRRLEKENSRNEDPFTLERFVPSASWIVKAWEVTEDEILSIGGLDAVVFLRIFVFSIRIFSITAVVCVFGVLPVNYFGQAMQHGRISSESLDVFTIANVKGGSKWLWVHCTALYIITCSACSLLYSEYKNMSQMKLAHVTGSPPNPSHFTILVRAIPKSTEEYLTDTIRNFFTNYHGSSYLSHQIISRTGRFQKFMSNAKKVYKKFVRIRVTALDNKCRPNLYRCGLCGVVSNSFQFYHSDYNGKTTDLERSDTRRKRKECSSAFVFFKTRYAAVVASKVLQTSNPMQWVTGIAPEPCDVYWPNLWIPFGQLWIRRLATLLATIVFMFLFLIPVTFVQGLTQLDQLQQKLPFLNRIPNKAFVIQFVSGYLPSVILQLFLYSVPPMMMMFSTVEGSISRSGRKRSACCKILYFTIWNVFFVNVLSGSVISQLHIFSRPRDIPVHLAKAVPRQATFFITYVLTLGWASLSSEVLQTFSISYNWMRKYVFRWKEDPNAVPSFPYHTEVPKVLLFGLIGFTCSILAPLIVPFLLVYFFLGYLVYRNQILNVYSSYYESGGRMWPIVHNTTVFSLLLMQIIALGVFGTKDAPVASGFTIPLLIFTLLFSEYCRHHFNPIFKNFSAQDFIEMDREDEQTGRMKDIHLQLLTAYCPLTPPPTTAPEETYYDDSAAGDARNQVTI</sequence>
<evidence type="ECO:0000256" key="4">
    <source>
        <dbReference type="ARBA" id="ARBA00022692"/>
    </source>
</evidence>
<proteinExistence type="inferred from homology"/>
<feature type="transmembrane region" description="Helical" evidence="8">
    <location>
        <begin position="398"/>
        <end position="418"/>
    </location>
</feature>
<dbReference type="InterPro" id="IPR045122">
    <property type="entry name" value="Csc1-like"/>
</dbReference>
<dbReference type="PANTHER" id="PTHR13018">
    <property type="entry name" value="PROBABLE MEMBRANE PROTEIN DUF221-RELATED"/>
    <property type="match status" value="1"/>
</dbReference>
<evidence type="ECO:0000256" key="8">
    <source>
        <dbReference type="SAM" id="Phobius"/>
    </source>
</evidence>
<evidence type="ECO:0000256" key="3">
    <source>
        <dbReference type="ARBA" id="ARBA00022448"/>
    </source>
</evidence>
<comment type="caution">
    <text evidence="12">The sequence shown here is derived from an EMBL/GenBank/DDBJ whole genome shotgun (WGS) entry which is preliminary data.</text>
</comment>
<feature type="transmembrane region" description="Helical" evidence="8">
    <location>
        <begin position="447"/>
        <end position="466"/>
    </location>
</feature>
<keyword evidence="7" id="KW-0407">Ion channel</keyword>
<dbReference type="InterPro" id="IPR032880">
    <property type="entry name" value="CSC1/OSCA1-like_N"/>
</dbReference>
<reference evidence="12 13" key="1">
    <citation type="submission" date="2022-12" db="EMBL/GenBank/DDBJ databases">
        <title>Chromosome-scale assembly of the Ensete ventricosum genome.</title>
        <authorList>
            <person name="Dussert Y."/>
            <person name="Stocks J."/>
            <person name="Wendawek A."/>
            <person name="Woldeyes F."/>
            <person name="Nichols R.A."/>
            <person name="Borrell J.S."/>
        </authorList>
    </citation>
    <scope>NUCLEOTIDE SEQUENCE [LARGE SCALE GENOMIC DNA]</scope>
    <source>
        <strain evidence="13">cv. Maze</strain>
        <tissue evidence="12">Seeds</tissue>
    </source>
</reference>
<evidence type="ECO:0000313" key="13">
    <source>
        <dbReference type="Proteomes" id="UP001222027"/>
    </source>
</evidence>
<feature type="domain" description="CSC1/OSCA1-like 7TM region" evidence="9">
    <location>
        <begin position="353"/>
        <end position="619"/>
    </location>
</feature>
<gene>
    <name evidence="12" type="ORF">OPV22_018675</name>
</gene>
<name>A0AAV8PGG9_ENSVE</name>
<feature type="transmembrane region" description="Helical" evidence="8">
    <location>
        <begin position="355"/>
        <end position="378"/>
    </location>
</feature>
<dbReference type="EMBL" id="JAQQAF010000005">
    <property type="protein sequence ID" value="KAJ8486190.1"/>
    <property type="molecule type" value="Genomic_DNA"/>
</dbReference>
<accession>A0AAV8PGG9</accession>
<evidence type="ECO:0000256" key="1">
    <source>
        <dbReference type="ARBA" id="ARBA00004141"/>
    </source>
</evidence>